<evidence type="ECO:0000259" key="2">
    <source>
        <dbReference type="Pfam" id="PF13860"/>
    </source>
</evidence>
<accession>A0A1F7FEL0</accession>
<feature type="domain" description="FlgD/Vpr Ig-like" evidence="2">
    <location>
        <begin position="443"/>
        <end position="491"/>
    </location>
</feature>
<dbReference type="InterPro" id="IPR011050">
    <property type="entry name" value="Pectin_lyase_fold/virulence"/>
</dbReference>
<dbReference type="Pfam" id="PF13860">
    <property type="entry name" value="FlgD_ig"/>
    <property type="match status" value="1"/>
</dbReference>
<keyword evidence="1" id="KW-0732">Signal</keyword>
<evidence type="ECO:0000313" key="4">
    <source>
        <dbReference type="Proteomes" id="UP000179243"/>
    </source>
</evidence>
<evidence type="ECO:0000256" key="1">
    <source>
        <dbReference type="SAM" id="SignalP"/>
    </source>
</evidence>
<dbReference type="AlphaFoldDB" id="A0A1F7FEL0"/>
<feature type="signal peptide" evidence="1">
    <location>
        <begin position="1"/>
        <end position="19"/>
    </location>
</feature>
<dbReference type="Gene3D" id="2.160.20.10">
    <property type="entry name" value="Single-stranded right-handed beta-helix, Pectin lyase-like"/>
    <property type="match status" value="1"/>
</dbReference>
<name>A0A1F7FEL0_UNCRA</name>
<dbReference type="InterPro" id="IPR025965">
    <property type="entry name" value="FlgD/Vpr_Ig-like"/>
</dbReference>
<comment type="caution">
    <text evidence="3">The sequence shown here is derived from an EMBL/GenBank/DDBJ whole genome shotgun (WGS) entry which is preliminary data.</text>
</comment>
<reference evidence="3 4" key="1">
    <citation type="journal article" date="2016" name="Nat. Commun.">
        <title>Thousands of microbial genomes shed light on interconnected biogeochemical processes in an aquifer system.</title>
        <authorList>
            <person name="Anantharaman K."/>
            <person name="Brown C.T."/>
            <person name="Hug L.A."/>
            <person name="Sharon I."/>
            <person name="Castelle C.J."/>
            <person name="Probst A.J."/>
            <person name="Thomas B.C."/>
            <person name="Singh A."/>
            <person name="Wilkins M.J."/>
            <person name="Karaoz U."/>
            <person name="Brodie E.L."/>
            <person name="Williams K.H."/>
            <person name="Hubbard S.S."/>
            <person name="Banfield J.F."/>
        </authorList>
    </citation>
    <scope>NUCLEOTIDE SEQUENCE [LARGE SCALE GENOMIC DNA]</scope>
</reference>
<feature type="chain" id="PRO_5009528633" description="FlgD/Vpr Ig-like domain-containing protein" evidence="1">
    <location>
        <begin position="20"/>
        <end position="505"/>
    </location>
</feature>
<dbReference type="EMBL" id="MFYX01000064">
    <property type="protein sequence ID" value="OGK05021.1"/>
    <property type="molecule type" value="Genomic_DNA"/>
</dbReference>
<proteinExistence type="predicted"/>
<evidence type="ECO:0000313" key="3">
    <source>
        <dbReference type="EMBL" id="OGK05021.1"/>
    </source>
</evidence>
<dbReference type="Gene3D" id="2.60.40.4070">
    <property type="match status" value="1"/>
</dbReference>
<dbReference type="InterPro" id="IPR012334">
    <property type="entry name" value="Pectin_lyas_fold"/>
</dbReference>
<sequence>MSMKNLAYLVSIAVSVCFAYTTFDGKEVPPLPPAQSNIVTARTPVALYQALRNQSAGQTIVIGNGTYDVSPWESILIDVDGLTIQGESGDPADVVFVGRGFENCDAVGEEMIKINSDRFTIANLTLSETRTQALKLQTMGNDSCLVHNVRFFNNGEWGIKAPNGPVSYGWEIRYCHFENTKVPVIDRCQDMDGGNYIGGMTLMKCDGWNIHDNVYLNIQGATNRAMGAILAWNGCASLVIQRNLIMGCDQGIDLWLTTTNVVIRNNMIVPGAMNSMYITDGTGTQVCNNTVFSVFTTNNGAIIFNNSTGVTFKNNIVYGSLVQNGTVTIDTGNNIFLTRTNRLAAAAWFGDESMGDLHLKSDTCAPVNAGISLAGVSDDWDGVQRTGPYDIGADEYAVGNGILPQGDLGAAGLVVSQASPNPFNPATRVRYSISESMQGKLFSIKVHAASGVVIKTLASGIVLSGTHDVVWDGTDNVSHPVASGIYWIVVQCGAAQKSVRAVLWK</sequence>
<organism evidence="3 4">
    <name type="scientific">Candidatus Raymondbacteria bacterium RIFOXYD12_FULL_49_13</name>
    <dbReference type="NCBI Taxonomy" id="1817890"/>
    <lineage>
        <taxon>Bacteria</taxon>
        <taxon>Raymondiibacteriota</taxon>
    </lineage>
</organism>
<gene>
    <name evidence="3" type="ORF">A2519_10120</name>
</gene>
<protein>
    <recommendedName>
        <fullName evidence="2">FlgD/Vpr Ig-like domain-containing protein</fullName>
    </recommendedName>
</protein>
<dbReference type="SUPFAM" id="SSF51126">
    <property type="entry name" value="Pectin lyase-like"/>
    <property type="match status" value="1"/>
</dbReference>
<dbReference type="Proteomes" id="UP000179243">
    <property type="component" value="Unassembled WGS sequence"/>
</dbReference>